<gene>
    <name evidence="1" type="ORF">AXF42_Ash016986</name>
</gene>
<accession>A0A2I0B7D8</accession>
<protein>
    <submittedName>
        <fullName evidence="1">Uncharacterized protein</fullName>
    </submittedName>
</protein>
<dbReference type="EMBL" id="KZ451907">
    <property type="protein sequence ID" value="PKA63702.1"/>
    <property type="molecule type" value="Genomic_DNA"/>
</dbReference>
<proteinExistence type="predicted"/>
<sequence>MRRQHLPPSSSILYSLYKWRYAAAGEGGDCSGIFHFQRAVRKGFFHLFRQTSKWLCIGAVGDVARGRGFTASPSPNHSIYLVTVNVRFQRCISATHVVSNIELDDSAFYQTSSTRIELRHITGLPKHQPRYLKPSSTSSATMFCSCVCRYQRAPAAADSAAIIASWSSAILFKLHHLSNLLAELGGWELPSTWGLPDISKYRTSGTLEEKYRSAGHRPSLILTGLGQHVHHRYDSHFRTHMNVRDPHECSRGLMLMCSSNATPQPYTWHLELYTLIL</sequence>
<dbReference type="AlphaFoldDB" id="A0A2I0B7D8"/>
<organism evidence="1 2">
    <name type="scientific">Apostasia shenzhenica</name>
    <dbReference type="NCBI Taxonomy" id="1088818"/>
    <lineage>
        <taxon>Eukaryota</taxon>
        <taxon>Viridiplantae</taxon>
        <taxon>Streptophyta</taxon>
        <taxon>Embryophyta</taxon>
        <taxon>Tracheophyta</taxon>
        <taxon>Spermatophyta</taxon>
        <taxon>Magnoliopsida</taxon>
        <taxon>Liliopsida</taxon>
        <taxon>Asparagales</taxon>
        <taxon>Orchidaceae</taxon>
        <taxon>Apostasioideae</taxon>
        <taxon>Apostasia</taxon>
    </lineage>
</organism>
<evidence type="ECO:0000313" key="2">
    <source>
        <dbReference type="Proteomes" id="UP000236161"/>
    </source>
</evidence>
<name>A0A2I0B7D8_9ASPA</name>
<reference evidence="1 2" key="1">
    <citation type="journal article" date="2017" name="Nature">
        <title>The Apostasia genome and the evolution of orchids.</title>
        <authorList>
            <person name="Zhang G.Q."/>
            <person name="Liu K.W."/>
            <person name="Li Z."/>
            <person name="Lohaus R."/>
            <person name="Hsiao Y.Y."/>
            <person name="Niu S.C."/>
            <person name="Wang J.Y."/>
            <person name="Lin Y.C."/>
            <person name="Xu Q."/>
            <person name="Chen L.J."/>
            <person name="Yoshida K."/>
            <person name="Fujiwara S."/>
            <person name="Wang Z.W."/>
            <person name="Zhang Y.Q."/>
            <person name="Mitsuda N."/>
            <person name="Wang M."/>
            <person name="Liu G.H."/>
            <person name="Pecoraro L."/>
            <person name="Huang H.X."/>
            <person name="Xiao X.J."/>
            <person name="Lin M."/>
            <person name="Wu X.Y."/>
            <person name="Wu W.L."/>
            <person name="Chen Y.Y."/>
            <person name="Chang S.B."/>
            <person name="Sakamoto S."/>
            <person name="Ohme-Takagi M."/>
            <person name="Yagi M."/>
            <person name="Zeng S.J."/>
            <person name="Shen C.Y."/>
            <person name="Yeh C.M."/>
            <person name="Luo Y.B."/>
            <person name="Tsai W.C."/>
            <person name="Van de Peer Y."/>
            <person name="Liu Z.J."/>
        </authorList>
    </citation>
    <scope>NUCLEOTIDE SEQUENCE [LARGE SCALE GENOMIC DNA]</scope>
    <source>
        <strain evidence="2">cv. Shenzhen</strain>
        <tissue evidence="1">Stem</tissue>
    </source>
</reference>
<dbReference type="Proteomes" id="UP000236161">
    <property type="component" value="Unassembled WGS sequence"/>
</dbReference>
<evidence type="ECO:0000313" key="1">
    <source>
        <dbReference type="EMBL" id="PKA63702.1"/>
    </source>
</evidence>
<keyword evidence="2" id="KW-1185">Reference proteome</keyword>